<dbReference type="EMBL" id="BAABGN010000001">
    <property type="protein sequence ID" value="GAA4415195.1"/>
    <property type="molecule type" value="Genomic_DNA"/>
</dbReference>
<name>A0ABP8KSG8_9MICO</name>
<keyword evidence="3" id="KW-1185">Reference proteome</keyword>
<evidence type="ECO:0000256" key="1">
    <source>
        <dbReference type="SAM" id="SignalP"/>
    </source>
</evidence>
<dbReference type="Proteomes" id="UP001500622">
    <property type="component" value="Unassembled WGS sequence"/>
</dbReference>
<accession>A0ABP8KSG8</accession>
<protein>
    <recommendedName>
        <fullName evidence="4">Alternate-type signal peptide domain-containing protein</fullName>
    </recommendedName>
</protein>
<organism evidence="2 3">
    <name type="scientific">Georgenia halophila</name>
    <dbReference type="NCBI Taxonomy" id="620889"/>
    <lineage>
        <taxon>Bacteria</taxon>
        <taxon>Bacillati</taxon>
        <taxon>Actinomycetota</taxon>
        <taxon>Actinomycetes</taxon>
        <taxon>Micrococcales</taxon>
        <taxon>Bogoriellaceae</taxon>
        <taxon>Georgenia</taxon>
    </lineage>
</organism>
<keyword evidence="1" id="KW-0732">Signal</keyword>
<evidence type="ECO:0000313" key="3">
    <source>
        <dbReference type="Proteomes" id="UP001500622"/>
    </source>
</evidence>
<evidence type="ECO:0000313" key="2">
    <source>
        <dbReference type="EMBL" id="GAA4415195.1"/>
    </source>
</evidence>
<proteinExistence type="predicted"/>
<dbReference type="RefSeq" id="WP_345214556.1">
    <property type="nucleotide sequence ID" value="NZ_BAABGN010000001.1"/>
</dbReference>
<reference evidence="3" key="1">
    <citation type="journal article" date="2019" name="Int. J. Syst. Evol. Microbiol.">
        <title>The Global Catalogue of Microorganisms (GCM) 10K type strain sequencing project: providing services to taxonomists for standard genome sequencing and annotation.</title>
        <authorList>
            <consortium name="The Broad Institute Genomics Platform"/>
            <consortium name="The Broad Institute Genome Sequencing Center for Infectious Disease"/>
            <person name="Wu L."/>
            <person name="Ma J."/>
        </authorList>
    </citation>
    <scope>NUCLEOTIDE SEQUENCE [LARGE SCALE GENOMIC DNA]</scope>
    <source>
        <strain evidence="3">JCM 17810</strain>
    </source>
</reference>
<evidence type="ECO:0008006" key="4">
    <source>
        <dbReference type="Google" id="ProtNLM"/>
    </source>
</evidence>
<feature type="chain" id="PRO_5047283332" description="Alternate-type signal peptide domain-containing protein" evidence="1">
    <location>
        <begin position="27"/>
        <end position="179"/>
    </location>
</feature>
<dbReference type="InterPro" id="IPR023833">
    <property type="entry name" value="Signal_pept_SipW-depend-type"/>
</dbReference>
<dbReference type="NCBIfam" id="TIGR04088">
    <property type="entry name" value="cognate_SipW"/>
    <property type="match status" value="1"/>
</dbReference>
<gene>
    <name evidence="2" type="ORF">GCM10023169_01290</name>
</gene>
<comment type="caution">
    <text evidence="2">The sequence shown here is derived from an EMBL/GenBank/DDBJ whole genome shotgun (WGS) entry which is preliminary data.</text>
</comment>
<feature type="signal peptide" evidence="1">
    <location>
        <begin position="1"/>
        <end position="26"/>
    </location>
</feature>
<sequence length="179" mass="17651">MGRALRGAAAASLALLLLAGTGSSYASWSDASAVDGTSVRSGALRSDLEAASVSIHRGDTVLPTTTPLLPGDAIVVETTVRLTVGGVAGQLVLDAGATADAIAAQGVMLDAPTIAVTGPTGSTSGATWRGPVTAAEDGALVTATINLPISEALAPTAQGSTIDLSTTPITWDLTQEDAR</sequence>